<feature type="binding site" evidence="11">
    <location>
        <position position="87"/>
    </location>
    <ligand>
        <name>S-adenosyl-L-methionine</name>
        <dbReference type="ChEBI" id="CHEBI:59789"/>
    </ligand>
</feature>
<comment type="caution">
    <text evidence="14">The sequence shown here is derived from an EMBL/GenBank/DDBJ whole genome shotgun (WGS) entry which is preliminary data.</text>
</comment>
<dbReference type="PIRSF" id="PIRSF005461">
    <property type="entry name" value="23S_rRNA_mtase"/>
    <property type="match status" value="1"/>
</dbReference>
<keyword evidence="15" id="KW-1185">Reference proteome</keyword>
<feature type="active site" description="Proton acceptor" evidence="11">
    <location>
        <position position="188"/>
    </location>
</feature>
<dbReference type="Proteomes" id="UP001223743">
    <property type="component" value="Unassembled WGS sequence"/>
</dbReference>
<dbReference type="InterPro" id="IPR029063">
    <property type="entry name" value="SAM-dependent_MTases_sf"/>
</dbReference>
<organism evidence="14 15">
    <name type="scientific">Kaistia geumhonensis</name>
    <dbReference type="NCBI Taxonomy" id="410839"/>
    <lineage>
        <taxon>Bacteria</taxon>
        <taxon>Pseudomonadati</taxon>
        <taxon>Pseudomonadota</taxon>
        <taxon>Alphaproteobacteria</taxon>
        <taxon>Hyphomicrobiales</taxon>
        <taxon>Kaistiaceae</taxon>
        <taxon>Kaistia</taxon>
    </lineage>
</organism>
<feature type="binding site" evidence="11">
    <location>
        <position position="85"/>
    </location>
    <ligand>
        <name>S-adenosyl-L-methionine</name>
        <dbReference type="ChEBI" id="CHEBI:59789"/>
    </ligand>
</feature>
<dbReference type="EMBL" id="JAUSWJ010000001">
    <property type="protein sequence ID" value="MDQ0514993.1"/>
    <property type="molecule type" value="Genomic_DNA"/>
</dbReference>
<dbReference type="GO" id="GO:0032259">
    <property type="term" value="P:methylation"/>
    <property type="evidence" value="ECO:0007669"/>
    <property type="project" value="UniProtKB-KW"/>
</dbReference>
<dbReference type="HAMAP" id="MF_01547">
    <property type="entry name" value="RNA_methyltr_E"/>
    <property type="match status" value="1"/>
</dbReference>
<dbReference type="PANTHER" id="PTHR10920">
    <property type="entry name" value="RIBOSOMAL RNA METHYLTRANSFERASE"/>
    <property type="match status" value="1"/>
</dbReference>
<comment type="subcellular location">
    <subcellularLocation>
        <location evidence="11">Cytoplasm</location>
    </subcellularLocation>
</comment>
<dbReference type="Gene3D" id="3.40.50.150">
    <property type="entry name" value="Vaccinia Virus protein VP39"/>
    <property type="match status" value="1"/>
</dbReference>
<dbReference type="RefSeq" id="WP_266281536.1">
    <property type="nucleotide sequence ID" value="NZ_JAPKNF010000001.1"/>
</dbReference>
<dbReference type="EC" id="2.1.1.166" evidence="6 11"/>
<evidence type="ECO:0000256" key="6">
    <source>
        <dbReference type="ARBA" id="ARBA00038861"/>
    </source>
</evidence>
<feature type="region of interest" description="Disordered" evidence="12">
    <location>
        <begin position="234"/>
        <end position="257"/>
    </location>
</feature>
<feature type="domain" description="Ribosomal RNA methyltransferase FtsJ" evidence="13">
    <location>
        <begin position="53"/>
        <end position="231"/>
    </location>
</feature>
<evidence type="ECO:0000256" key="12">
    <source>
        <dbReference type="SAM" id="MobiDB-lite"/>
    </source>
</evidence>
<sequence length="257" mass="27677">MKTPGGKGTGKGPGGRELTVRVKTARGRTASSTRWLERQLNDPYVARSKREGYRSRAAYKLIEIDDKHHILAPGMKVVDLGAAPGGWSQVAVERVRSSDTDPHVVAIDYLEMDQLPGVILFQKDFLDEDAPAALKAALGGPADVVLSDMAAPTTGHQQTDHLRTTYLCEVAADFALDVLKPGGSFLSKVFRGGAESSLLTTLKQNFATVHHLKPPASRAGSVELFILAKGFKGRRAAQADEPEGHDDGPGEDESWRP</sequence>
<evidence type="ECO:0000256" key="3">
    <source>
        <dbReference type="ARBA" id="ARBA00022679"/>
    </source>
</evidence>
<keyword evidence="11" id="KW-0963">Cytoplasm</keyword>
<dbReference type="InterPro" id="IPR015507">
    <property type="entry name" value="rRNA-MeTfrase_E"/>
</dbReference>
<evidence type="ECO:0000313" key="14">
    <source>
        <dbReference type="EMBL" id="MDQ0514993.1"/>
    </source>
</evidence>
<protein>
    <recommendedName>
        <fullName evidence="7 11">Ribosomal RNA large subunit methyltransferase E</fullName>
        <ecNumber evidence="6 11">2.1.1.166</ecNumber>
    </recommendedName>
    <alternativeName>
        <fullName evidence="9 11">23S rRNA Um2552 methyltransferase</fullName>
    </alternativeName>
    <alternativeName>
        <fullName evidence="8 11">rRNA (uridine-2'-O-)-methyltransferase</fullName>
    </alternativeName>
</protein>
<feature type="binding site" evidence="11">
    <location>
        <position position="124"/>
    </location>
    <ligand>
        <name>S-adenosyl-L-methionine</name>
        <dbReference type="ChEBI" id="CHEBI:59789"/>
    </ligand>
</feature>
<keyword evidence="3 11" id="KW-0808">Transferase</keyword>
<evidence type="ECO:0000256" key="5">
    <source>
        <dbReference type="ARBA" id="ARBA00037569"/>
    </source>
</evidence>
<evidence type="ECO:0000256" key="11">
    <source>
        <dbReference type="HAMAP-Rule" id="MF_01547"/>
    </source>
</evidence>
<evidence type="ECO:0000256" key="9">
    <source>
        <dbReference type="ARBA" id="ARBA00042745"/>
    </source>
</evidence>
<feature type="binding site" evidence="11">
    <location>
        <position position="148"/>
    </location>
    <ligand>
        <name>S-adenosyl-L-methionine</name>
        <dbReference type="ChEBI" id="CHEBI:59789"/>
    </ligand>
</feature>
<evidence type="ECO:0000313" key="15">
    <source>
        <dbReference type="Proteomes" id="UP001223743"/>
    </source>
</evidence>
<evidence type="ECO:0000256" key="2">
    <source>
        <dbReference type="ARBA" id="ARBA00022603"/>
    </source>
</evidence>
<evidence type="ECO:0000256" key="10">
    <source>
        <dbReference type="ARBA" id="ARBA00048970"/>
    </source>
</evidence>
<dbReference type="InterPro" id="IPR002877">
    <property type="entry name" value="RNA_MeTrfase_FtsJ_dom"/>
</dbReference>
<gene>
    <name evidence="11" type="primary">rlmE</name>
    <name evidence="11" type="synonym">ftsJ</name>
    <name evidence="11" type="synonym">rrmJ</name>
    <name evidence="14" type="ORF">QO015_000606</name>
</gene>
<keyword evidence="2 11" id="KW-0489">Methyltransferase</keyword>
<keyword evidence="4 11" id="KW-0949">S-adenosyl-L-methionine</keyword>
<dbReference type="GO" id="GO:0008168">
    <property type="term" value="F:methyltransferase activity"/>
    <property type="evidence" value="ECO:0007669"/>
    <property type="project" value="UniProtKB-KW"/>
</dbReference>
<evidence type="ECO:0000256" key="4">
    <source>
        <dbReference type="ARBA" id="ARBA00022691"/>
    </source>
</evidence>
<accession>A0ABU0M2A2</accession>
<dbReference type="PANTHER" id="PTHR10920:SF18">
    <property type="entry name" value="RRNA METHYLTRANSFERASE 2, MITOCHONDRIAL"/>
    <property type="match status" value="1"/>
</dbReference>
<comment type="function">
    <text evidence="5 11">Specifically methylates the uridine in position 2552 of 23S rRNA at the 2'-O position of the ribose in the fully assembled 50S ribosomal subunit.</text>
</comment>
<comment type="similarity">
    <text evidence="11">Belongs to the class I-like SAM-binding methyltransferase superfamily. RNA methyltransferase RlmE family.</text>
</comment>
<reference evidence="14 15" key="1">
    <citation type="submission" date="2023-07" db="EMBL/GenBank/DDBJ databases">
        <title>Genomic Encyclopedia of Type Strains, Phase IV (KMG-IV): sequencing the most valuable type-strain genomes for metagenomic binning, comparative biology and taxonomic classification.</title>
        <authorList>
            <person name="Goeker M."/>
        </authorList>
    </citation>
    <scope>NUCLEOTIDE SEQUENCE [LARGE SCALE GENOMIC DNA]</scope>
    <source>
        <strain evidence="14 15">B1-1</strain>
    </source>
</reference>
<evidence type="ECO:0000259" key="13">
    <source>
        <dbReference type="Pfam" id="PF01728"/>
    </source>
</evidence>
<proteinExistence type="inferred from homology"/>
<feature type="binding site" evidence="11">
    <location>
        <position position="108"/>
    </location>
    <ligand>
        <name>S-adenosyl-L-methionine</name>
        <dbReference type="ChEBI" id="CHEBI:59789"/>
    </ligand>
</feature>
<evidence type="ECO:0000256" key="1">
    <source>
        <dbReference type="ARBA" id="ARBA00022552"/>
    </source>
</evidence>
<feature type="compositionally biased region" description="Basic and acidic residues" evidence="12">
    <location>
        <begin position="245"/>
        <end position="257"/>
    </location>
</feature>
<evidence type="ECO:0000256" key="8">
    <source>
        <dbReference type="ARBA" id="ARBA00041995"/>
    </source>
</evidence>
<dbReference type="Pfam" id="PF01728">
    <property type="entry name" value="FtsJ"/>
    <property type="match status" value="1"/>
</dbReference>
<keyword evidence="1 11" id="KW-0698">rRNA processing</keyword>
<evidence type="ECO:0000256" key="7">
    <source>
        <dbReference type="ARBA" id="ARBA00041129"/>
    </source>
</evidence>
<dbReference type="InterPro" id="IPR050082">
    <property type="entry name" value="RNA_methyltr_RlmE"/>
</dbReference>
<dbReference type="SUPFAM" id="SSF53335">
    <property type="entry name" value="S-adenosyl-L-methionine-dependent methyltransferases"/>
    <property type="match status" value="1"/>
</dbReference>
<name>A0ABU0M2A2_9HYPH</name>
<comment type="catalytic activity">
    <reaction evidence="10 11">
        <text>uridine(2552) in 23S rRNA + S-adenosyl-L-methionine = 2'-O-methyluridine(2552) in 23S rRNA + S-adenosyl-L-homocysteine + H(+)</text>
        <dbReference type="Rhea" id="RHEA:42720"/>
        <dbReference type="Rhea" id="RHEA-COMP:10202"/>
        <dbReference type="Rhea" id="RHEA-COMP:10203"/>
        <dbReference type="ChEBI" id="CHEBI:15378"/>
        <dbReference type="ChEBI" id="CHEBI:57856"/>
        <dbReference type="ChEBI" id="CHEBI:59789"/>
        <dbReference type="ChEBI" id="CHEBI:65315"/>
        <dbReference type="ChEBI" id="CHEBI:74478"/>
        <dbReference type="EC" id="2.1.1.166"/>
    </reaction>
</comment>